<evidence type="ECO:0000313" key="2">
    <source>
        <dbReference type="EMBL" id="NMO00575.1"/>
    </source>
</evidence>
<dbReference type="EMBL" id="JABBNB010000004">
    <property type="protein sequence ID" value="NMO00575.1"/>
    <property type="molecule type" value="Genomic_DNA"/>
</dbReference>
<keyword evidence="1" id="KW-1133">Transmembrane helix</keyword>
<sequence>MAELSNDQAVAILDKAVAAINPVLDVLAERDVLGIKKHTYHPWPDGPRSHQAIHLVSTPLDFADWPGTAGWNELPMKKRADWWINRIGSLNTIAVAFPNVFGFWTKFLPVASLLGFANQAIVLVAIAREYQVVERRYQVELLAEVLCNRSVDADSAGAAETAILPRGRRNLIATVWTVAQLLRGLSDELDRRPGPSKPFATLRLIPLMGGPFTYLGERLALSRAAALGRRWIIDHPDSISPLT</sequence>
<evidence type="ECO:0000256" key="1">
    <source>
        <dbReference type="SAM" id="Phobius"/>
    </source>
</evidence>
<protein>
    <submittedName>
        <fullName evidence="2">Uncharacterized protein</fullName>
    </submittedName>
</protein>
<feature type="transmembrane region" description="Helical" evidence="1">
    <location>
        <begin position="83"/>
        <end position="101"/>
    </location>
</feature>
<keyword evidence="1" id="KW-0472">Membrane</keyword>
<keyword evidence="1" id="KW-0812">Transmembrane</keyword>
<dbReference type="AlphaFoldDB" id="A0A848KUP6"/>
<name>A0A848KUP6_9ACTN</name>
<dbReference type="Proteomes" id="UP000550729">
    <property type="component" value="Unassembled WGS sequence"/>
</dbReference>
<proteinExistence type="predicted"/>
<keyword evidence="3" id="KW-1185">Reference proteome</keyword>
<reference evidence="2 3" key="1">
    <citation type="submission" date="2020-04" db="EMBL/GenBank/DDBJ databases">
        <title>Gordonia sp. nov. TBRC 11910.</title>
        <authorList>
            <person name="Suriyachadkun C."/>
        </authorList>
    </citation>
    <scope>NUCLEOTIDE SEQUENCE [LARGE SCALE GENOMIC DNA]</scope>
    <source>
        <strain evidence="2 3">TBRC 11910</strain>
    </source>
</reference>
<evidence type="ECO:0000313" key="3">
    <source>
        <dbReference type="Proteomes" id="UP000550729"/>
    </source>
</evidence>
<organism evidence="2 3">
    <name type="scientific">Gordonia asplenii</name>
    <dbReference type="NCBI Taxonomy" id="2725283"/>
    <lineage>
        <taxon>Bacteria</taxon>
        <taxon>Bacillati</taxon>
        <taxon>Actinomycetota</taxon>
        <taxon>Actinomycetes</taxon>
        <taxon>Mycobacteriales</taxon>
        <taxon>Gordoniaceae</taxon>
        <taxon>Gordonia</taxon>
    </lineage>
</organism>
<feature type="transmembrane region" description="Helical" evidence="1">
    <location>
        <begin position="107"/>
        <end position="127"/>
    </location>
</feature>
<accession>A0A848KUP6</accession>
<dbReference type="RefSeq" id="WP_170193088.1">
    <property type="nucleotide sequence ID" value="NZ_JABBNB010000004.1"/>
</dbReference>
<comment type="caution">
    <text evidence="2">The sequence shown here is derived from an EMBL/GenBank/DDBJ whole genome shotgun (WGS) entry which is preliminary data.</text>
</comment>
<gene>
    <name evidence="2" type="ORF">HH308_05015</name>
</gene>